<evidence type="ECO:0000256" key="3">
    <source>
        <dbReference type="ARBA" id="ARBA00022516"/>
    </source>
</evidence>
<evidence type="ECO:0000256" key="7">
    <source>
        <dbReference type="ARBA" id="ARBA00023002"/>
    </source>
</evidence>
<dbReference type="PANTHER" id="PTHR10556">
    <property type="entry name" value="3-OXO-5-ALPHA-STEROID 4-DEHYDROGENASE"/>
    <property type="match status" value="1"/>
</dbReference>
<protein>
    <submittedName>
        <fullName evidence="12">3-oxo-5-alpha-steroid 4-dehydrogenase, putative</fullName>
    </submittedName>
</protein>
<dbReference type="OrthoDB" id="540503at2759"/>
<dbReference type="PROSITE" id="PS50053">
    <property type="entry name" value="UBIQUITIN_2"/>
    <property type="match status" value="1"/>
</dbReference>
<dbReference type="GO" id="GO:0016627">
    <property type="term" value="F:oxidoreductase activity, acting on the CH-CH group of donors"/>
    <property type="evidence" value="ECO:0007669"/>
    <property type="project" value="InterPro"/>
</dbReference>
<evidence type="ECO:0000256" key="10">
    <source>
        <dbReference type="SAM" id="Phobius"/>
    </source>
</evidence>
<dbReference type="Proteomes" id="UP000051952">
    <property type="component" value="Unassembled WGS sequence"/>
</dbReference>
<keyword evidence="3" id="KW-0444">Lipid biosynthesis</keyword>
<feature type="transmembrane region" description="Helical" evidence="10">
    <location>
        <begin position="248"/>
        <end position="267"/>
    </location>
</feature>
<dbReference type="OMA" id="ATMPIFN"/>
<dbReference type="AlphaFoldDB" id="A0A0S4IKY4"/>
<feature type="transmembrane region" description="Helical" evidence="10">
    <location>
        <begin position="105"/>
        <end position="130"/>
    </location>
</feature>
<evidence type="ECO:0000256" key="6">
    <source>
        <dbReference type="ARBA" id="ARBA00022989"/>
    </source>
</evidence>
<dbReference type="VEuPathDB" id="TriTrypDB:BSAL_51820"/>
<feature type="transmembrane region" description="Helical" evidence="10">
    <location>
        <begin position="151"/>
        <end position="169"/>
    </location>
</feature>
<evidence type="ECO:0000256" key="4">
    <source>
        <dbReference type="ARBA" id="ARBA00022692"/>
    </source>
</evidence>
<dbReference type="SUPFAM" id="SSF54236">
    <property type="entry name" value="Ubiquitin-like"/>
    <property type="match status" value="1"/>
</dbReference>
<dbReference type="InterPro" id="IPR029071">
    <property type="entry name" value="Ubiquitin-like_domsf"/>
</dbReference>
<dbReference type="Pfam" id="PF02544">
    <property type="entry name" value="Steroid_dh"/>
    <property type="match status" value="1"/>
</dbReference>
<organism evidence="12 13">
    <name type="scientific">Bodo saltans</name>
    <name type="common">Flagellated protozoan</name>
    <dbReference type="NCBI Taxonomy" id="75058"/>
    <lineage>
        <taxon>Eukaryota</taxon>
        <taxon>Discoba</taxon>
        <taxon>Euglenozoa</taxon>
        <taxon>Kinetoplastea</taxon>
        <taxon>Metakinetoplastina</taxon>
        <taxon>Eubodonida</taxon>
        <taxon>Bodonidae</taxon>
        <taxon>Bodo</taxon>
    </lineage>
</organism>
<keyword evidence="13" id="KW-1185">Reference proteome</keyword>
<feature type="domain" description="Ubiquitin-like" evidence="11">
    <location>
        <begin position="1"/>
        <end position="70"/>
    </location>
</feature>
<evidence type="ECO:0000256" key="1">
    <source>
        <dbReference type="ARBA" id="ARBA00004477"/>
    </source>
</evidence>
<dbReference type="GO" id="GO:0005789">
    <property type="term" value="C:endoplasmic reticulum membrane"/>
    <property type="evidence" value="ECO:0007669"/>
    <property type="project" value="UniProtKB-SubCell"/>
</dbReference>
<evidence type="ECO:0000256" key="8">
    <source>
        <dbReference type="ARBA" id="ARBA00023098"/>
    </source>
</evidence>
<name>A0A0S4IKY4_BODSA</name>
<sequence>MKVIITSSRGQEKIEISATATVADLKKEYRPKVSVHRKALKFTPAGSDKGVNLENEKTLISYGIKEGSEISYKDLGPQVGYRTVFVVEYAGPIAFMALYASRPSFIYGATVAPMGSTQSLYVVLFLLHFVKRELETFFVHKFSRPTMPLMNIVKNSVYYWSFAAVIGYAECHPQYTAPTHGLENIAAAAWALFELGNLLVHLQLGGMRKEEGETTRNVPKGPLFSLVSCPNYTFEVLGWAAFSLGTNLAMSWVFTLVGLAQMTDWALKKHKGYVKADPSNKKKKSIIPFVI</sequence>
<reference evidence="13" key="1">
    <citation type="submission" date="2015-09" db="EMBL/GenBank/DDBJ databases">
        <authorList>
            <consortium name="Pathogen Informatics"/>
        </authorList>
    </citation>
    <scope>NUCLEOTIDE SEQUENCE [LARGE SCALE GENOMIC DNA]</scope>
    <source>
        <strain evidence="13">Lake Konstanz</strain>
    </source>
</reference>
<evidence type="ECO:0000313" key="13">
    <source>
        <dbReference type="Proteomes" id="UP000051952"/>
    </source>
</evidence>
<dbReference type="InterPro" id="IPR000626">
    <property type="entry name" value="Ubiquitin-like_dom"/>
</dbReference>
<evidence type="ECO:0000259" key="11">
    <source>
        <dbReference type="PROSITE" id="PS50053"/>
    </source>
</evidence>
<keyword evidence="9 10" id="KW-0472">Membrane</keyword>
<keyword evidence="8" id="KW-0443">Lipid metabolism</keyword>
<gene>
    <name evidence="12" type="ORF">BSAL_51820</name>
</gene>
<dbReference type="EMBL" id="CYKH01000071">
    <property type="protein sequence ID" value="CUE68772.1"/>
    <property type="molecule type" value="Genomic_DNA"/>
</dbReference>
<keyword evidence="4 10" id="KW-0812">Transmembrane</keyword>
<keyword evidence="7" id="KW-0560">Oxidoreductase</keyword>
<comment type="similarity">
    <text evidence="2">Belongs to the steroid 5-alpha reductase family.</text>
</comment>
<comment type="subcellular location">
    <subcellularLocation>
        <location evidence="1">Endoplasmic reticulum membrane</location>
        <topology evidence="1">Multi-pass membrane protein</topology>
    </subcellularLocation>
</comment>
<dbReference type="InterPro" id="IPR001104">
    <property type="entry name" value="3-oxo-5_a-steroid_4-DH_C"/>
</dbReference>
<evidence type="ECO:0000256" key="9">
    <source>
        <dbReference type="ARBA" id="ARBA00023136"/>
    </source>
</evidence>
<dbReference type="Gene3D" id="3.10.20.90">
    <property type="entry name" value="Phosphatidylinositol 3-kinase Catalytic Subunit, Chain A, domain 1"/>
    <property type="match status" value="1"/>
</dbReference>
<accession>A0A0S4IKY4</accession>
<evidence type="ECO:0000313" key="12">
    <source>
        <dbReference type="EMBL" id="CUE68772.1"/>
    </source>
</evidence>
<keyword evidence="6 10" id="KW-1133">Transmembrane helix</keyword>
<dbReference type="PROSITE" id="PS50244">
    <property type="entry name" value="S5A_REDUCTASE"/>
    <property type="match status" value="1"/>
</dbReference>
<evidence type="ECO:0000256" key="2">
    <source>
        <dbReference type="ARBA" id="ARBA00007742"/>
    </source>
</evidence>
<evidence type="ECO:0000256" key="5">
    <source>
        <dbReference type="ARBA" id="ARBA00022857"/>
    </source>
</evidence>
<feature type="transmembrane region" description="Helical" evidence="10">
    <location>
        <begin position="79"/>
        <end position="99"/>
    </location>
</feature>
<dbReference type="InterPro" id="IPR039357">
    <property type="entry name" value="SRD5A/TECR"/>
</dbReference>
<keyword evidence="5" id="KW-0521">NADP</keyword>
<proteinExistence type="inferred from homology"/>
<dbReference type="PANTHER" id="PTHR10556:SF28">
    <property type="entry name" value="VERY-LONG-CHAIN ENOYL-COA REDUCTASE"/>
    <property type="match status" value="1"/>
</dbReference>
<dbReference type="GO" id="GO:0042761">
    <property type="term" value="P:very long-chain fatty acid biosynthetic process"/>
    <property type="evidence" value="ECO:0007669"/>
    <property type="project" value="TreeGrafter"/>
</dbReference>